<keyword evidence="3" id="KW-0812">Transmembrane</keyword>
<dbReference type="OrthoDB" id="1715639at2"/>
<evidence type="ECO:0000313" key="5">
    <source>
        <dbReference type="Proteomes" id="UP000054874"/>
    </source>
</evidence>
<keyword evidence="3" id="KW-0472">Membrane</keyword>
<feature type="compositionally biased region" description="Gly residues" evidence="2">
    <location>
        <begin position="289"/>
        <end position="328"/>
    </location>
</feature>
<dbReference type="AlphaFoldDB" id="A0A0V8QCW8"/>
<evidence type="ECO:0000256" key="3">
    <source>
        <dbReference type="SAM" id="Phobius"/>
    </source>
</evidence>
<dbReference type="Proteomes" id="UP000054874">
    <property type="component" value="Unassembled WGS sequence"/>
</dbReference>
<accession>A0A0V8QCW8</accession>
<evidence type="ECO:0000313" key="4">
    <source>
        <dbReference type="EMBL" id="KSV58432.1"/>
    </source>
</evidence>
<organism evidence="4 5">
    <name type="scientific">Acetivibrio ethanolgignens</name>
    <dbReference type="NCBI Taxonomy" id="290052"/>
    <lineage>
        <taxon>Bacteria</taxon>
        <taxon>Bacillati</taxon>
        <taxon>Bacillota</taxon>
        <taxon>Clostridia</taxon>
        <taxon>Eubacteriales</taxon>
        <taxon>Oscillospiraceae</taxon>
        <taxon>Acetivibrio</taxon>
    </lineage>
</organism>
<reference evidence="4 5" key="1">
    <citation type="submission" date="2015-11" db="EMBL/GenBank/DDBJ databases">
        <title>Butyribacter intestini gen. nov., sp. nov., a butyric acid-producing bacterium of the family Lachnospiraceae isolated from the human faeces.</title>
        <authorList>
            <person name="Zou Y."/>
            <person name="Xue W."/>
            <person name="Luo G."/>
            <person name="Lv M."/>
        </authorList>
    </citation>
    <scope>NUCLEOTIDE SEQUENCE [LARGE SCALE GENOMIC DNA]</scope>
    <source>
        <strain evidence="4 5">ACET-33324</strain>
    </source>
</reference>
<dbReference type="RefSeq" id="WP_058353326.1">
    <property type="nucleotide sequence ID" value="NZ_CABMMD010000173.1"/>
</dbReference>
<feature type="compositionally biased region" description="Low complexity" evidence="2">
    <location>
        <begin position="277"/>
        <end position="288"/>
    </location>
</feature>
<keyword evidence="1" id="KW-0175">Coiled coil</keyword>
<gene>
    <name evidence="4" type="ORF">ASU35_13010</name>
</gene>
<dbReference type="EMBL" id="LNAM01000173">
    <property type="protein sequence ID" value="KSV58432.1"/>
    <property type="molecule type" value="Genomic_DNA"/>
</dbReference>
<proteinExistence type="predicted"/>
<comment type="caution">
    <text evidence="4">The sequence shown here is derived from an EMBL/GenBank/DDBJ whole genome shotgun (WGS) entry which is preliminary data.</text>
</comment>
<name>A0A0V8QCW8_9FIRM</name>
<keyword evidence="5" id="KW-1185">Reference proteome</keyword>
<keyword evidence="3" id="KW-1133">Transmembrane helix</keyword>
<feature type="region of interest" description="Disordered" evidence="2">
    <location>
        <begin position="274"/>
        <end position="381"/>
    </location>
</feature>
<sequence>MERKELLIYIKKVQKRVFLKEAAEILLWYLFGGFGIGILINVISLLVPLYDAWRFSAGAVLLLFFLGICYGALKFPRKKKAARFLDEKGLKERVTTALEQLEDDSEMARLQWQDTMERLKDFSVKESFPLKINIRKLLVLLGVLGTFAATALLPSKAKEEAVARHELSEQVKVQVQRAEEFKKLLDTEKELKELLQAGRKEALKGQLDQSIRELSSAKSEGELRKAQLRLEKKVEKALENGSFKSLSPKAVSLLESYLPGFTKEQLELAVNVDAGKDGSSGQSDSGEAGKTGTGGESGEAGTGAGNGKNGTGTGNGAGGKGSGTGTGYNYGSSQGIEKADKSNHGTPEQITIPGRQVGSDENLTGAGEDGTAFSQKGARSEGFRGEVVDYGTVLGEYSQAAYGQLGDGRIPAGMESVVKNYFDGLNE</sequence>
<evidence type="ECO:0000256" key="1">
    <source>
        <dbReference type="SAM" id="Coils"/>
    </source>
</evidence>
<feature type="transmembrane region" description="Helical" evidence="3">
    <location>
        <begin position="137"/>
        <end position="155"/>
    </location>
</feature>
<feature type="transmembrane region" description="Helical" evidence="3">
    <location>
        <begin position="53"/>
        <end position="73"/>
    </location>
</feature>
<evidence type="ECO:0000256" key="2">
    <source>
        <dbReference type="SAM" id="MobiDB-lite"/>
    </source>
</evidence>
<protein>
    <submittedName>
        <fullName evidence="4">Uncharacterized protein</fullName>
    </submittedName>
</protein>
<feature type="coiled-coil region" evidence="1">
    <location>
        <begin position="177"/>
        <end position="220"/>
    </location>
</feature>
<dbReference type="STRING" id="290052.ASU35_13010"/>
<feature type="transmembrane region" description="Helical" evidence="3">
    <location>
        <begin position="25"/>
        <end position="47"/>
    </location>
</feature>